<evidence type="ECO:0000256" key="1">
    <source>
        <dbReference type="ARBA" id="ARBA00004141"/>
    </source>
</evidence>
<protein>
    <recommendedName>
        <fullName evidence="6">TM2 domain-containing protein</fullName>
    </recommendedName>
</protein>
<evidence type="ECO:0000256" key="2">
    <source>
        <dbReference type="ARBA" id="ARBA00022692"/>
    </source>
</evidence>
<dbReference type="Proteomes" id="UP000001213">
    <property type="component" value="Chromosome"/>
</dbReference>
<comment type="subcellular location">
    <subcellularLocation>
        <location evidence="1">Membrane</location>
        <topology evidence="1">Multi-pass membrane protein</topology>
    </subcellularLocation>
</comment>
<keyword evidence="2 5" id="KW-0812">Transmembrane</keyword>
<keyword evidence="8" id="KW-1185">Reference proteome</keyword>
<dbReference type="AlphaFoldDB" id="D5UQF2"/>
<dbReference type="HOGENOM" id="CLU_081297_2_1_11"/>
<sequence length="146" mass="15727">MTDPYFHQPGDRLPQLPQAYQPGYGPVPGPQGYLQPHPGLPPFPGYGQLSAVPVSDKSKVAAGLLQLFLGGYGAGRFYIGSVAIAVVQLLCNLAGWFFFLVGFVTFGIGSVVAFFIWFVLGLWTFIDAILMFTGSVKDGQGRPLRS</sequence>
<feature type="transmembrane region" description="Helical" evidence="5">
    <location>
        <begin position="77"/>
        <end position="108"/>
    </location>
</feature>
<evidence type="ECO:0000256" key="4">
    <source>
        <dbReference type="ARBA" id="ARBA00023136"/>
    </source>
</evidence>
<gene>
    <name evidence="7" type="ordered locus">Tpau_2315</name>
</gene>
<reference evidence="7 8" key="2">
    <citation type="journal article" date="2011" name="Stand. Genomic Sci.">
        <title>Complete genome sequence of Tsukamurella paurometabola type strain (no. 33).</title>
        <authorList>
            <person name="Munk A.C."/>
            <person name="Lapidus A."/>
            <person name="Lucas S."/>
            <person name="Nolan M."/>
            <person name="Tice H."/>
            <person name="Cheng J.F."/>
            <person name="Del Rio T.G."/>
            <person name="Goodwin L."/>
            <person name="Pitluck S."/>
            <person name="Liolios K."/>
            <person name="Huntemann M."/>
            <person name="Ivanova N."/>
            <person name="Mavromatis K."/>
            <person name="Mikhailova N."/>
            <person name="Pati A."/>
            <person name="Chen A."/>
            <person name="Palaniappan K."/>
            <person name="Tapia R."/>
            <person name="Han C."/>
            <person name="Land M."/>
            <person name="Hauser L."/>
            <person name="Chang Y.J."/>
            <person name="Jeffries C.D."/>
            <person name="Brettin T."/>
            <person name="Yasawong M."/>
            <person name="Brambilla E.M."/>
            <person name="Rohde M."/>
            <person name="Sikorski J."/>
            <person name="Goker M."/>
            <person name="Detter J.C."/>
            <person name="Woyke T."/>
            <person name="Bristow J."/>
            <person name="Eisen J.A."/>
            <person name="Markowitz V."/>
            <person name="Hugenholtz P."/>
            <person name="Kyrpides N.C."/>
            <person name="Klenk H.P."/>
        </authorList>
    </citation>
    <scope>NUCLEOTIDE SEQUENCE [LARGE SCALE GENOMIC DNA]</scope>
    <source>
        <strain evidence="8">ATCC 8368 / DSM 20162 / CCUG 35730 / CIP 100753 / JCM 10117 / KCTC 9821 / NBRC 16120 / NCIMB 702349 / NCTC 13040</strain>
    </source>
</reference>
<evidence type="ECO:0000259" key="6">
    <source>
        <dbReference type="Pfam" id="PF05154"/>
    </source>
</evidence>
<organism evidence="7 8">
    <name type="scientific">Tsukamurella paurometabola (strain ATCC 8368 / DSM 20162 / CCUG 35730 / CIP 100753 / JCM 10117 / KCTC 9821 / NBRC 16120 / NCIMB 702349 / NCTC 13040)</name>
    <name type="common">Corynebacterium paurometabolum</name>
    <dbReference type="NCBI Taxonomy" id="521096"/>
    <lineage>
        <taxon>Bacteria</taxon>
        <taxon>Bacillati</taxon>
        <taxon>Actinomycetota</taxon>
        <taxon>Actinomycetes</taxon>
        <taxon>Mycobacteriales</taxon>
        <taxon>Tsukamurellaceae</taxon>
        <taxon>Tsukamurella</taxon>
    </lineage>
</organism>
<dbReference type="RefSeq" id="WP_013126944.1">
    <property type="nucleotide sequence ID" value="NC_014158.1"/>
</dbReference>
<feature type="domain" description="TM2" evidence="6">
    <location>
        <begin position="56"/>
        <end position="102"/>
    </location>
</feature>
<dbReference type="EMBL" id="CP001966">
    <property type="protein sequence ID" value="ADG78922.1"/>
    <property type="molecule type" value="Genomic_DNA"/>
</dbReference>
<name>D5UQF2_TSUPD</name>
<proteinExistence type="predicted"/>
<dbReference type="STRING" id="521096.Tpau_2315"/>
<dbReference type="KEGG" id="tpr:Tpau_2315"/>
<dbReference type="GO" id="GO:0016020">
    <property type="term" value="C:membrane"/>
    <property type="evidence" value="ECO:0007669"/>
    <property type="project" value="UniProtKB-SubCell"/>
</dbReference>
<evidence type="ECO:0000313" key="7">
    <source>
        <dbReference type="EMBL" id="ADG78922.1"/>
    </source>
</evidence>
<dbReference type="eggNOG" id="COG2314">
    <property type="taxonomic scope" value="Bacteria"/>
</dbReference>
<evidence type="ECO:0000256" key="3">
    <source>
        <dbReference type="ARBA" id="ARBA00022989"/>
    </source>
</evidence>
<dbReference type="Pfam" id="PF05154">
    <property type="entry name" value="TM2"/>
    <property type="match status" value="1"/>
</dbReference>
<keyword evidence="4 5" id="KW-0472">Membrane</keyword>
<reference evidence="8" key="1">
    <citation type="submission" date="2010-03" db="EMBL/GenBank/DDBJ databases">
        <title>The complete chromosome of Tsukamurella paurometabola DSM 20162.</title>
        <authorList>
            <consortium name="US DOE Joint Genome Institute (JGI-PGF)"/>
            <person name="Lucas S."/>
            <person name="Copeland A."/>
            <person name="Lapidus A."/>
            <person name="Glavina del Rio T."/>
            <person name="Dalin E."/>
            <person name="Tice H."/>
            <person name="Bruce D."/>
            <person name="Goodwin L."/>
            <person name="Pitluck S."/>
            <person name="Kyrpides N."/>
            <person name="Mavromatis K."/>
            <person name="Ivanova N."/>
            <person name="Mikhailova N."/>
            <person name="Munk A.C."/>
            <person name="Brettin T."/>
            <person name="Detter J.C."/>
            <person name="Tapia R."/>
            <person name="Han C."/>
            <person name="Larimer F."/>
            <person name="Land M."/>
            <person name="Hauser L."/>
            <person name="Markowitz V."/>
            <person name="Cheng J.-F."/>
            <person name="Hugenholtz P."/>
            <person name="Woyke T."/>
            <person name="Wu D."/>
            <person name="Jando M."/>
            <person name="Brambilla E."/>
            <person name="Klenk H.-P."/>
            <person name="Eisen J.A."/>
        </authorList>
    </citation>
    <scope>NUCLEOTIDE SEQUENCE [LARGE SCALE GENOMIC DNA]</scope>
    <source>
        <strain evidence="8">ATCC 8368 / DSM 20162 / CCUG 35730 / CIP 100753 / JCM 10117 / KCTC 9821 / NBRC 16120 / NCIMB 702349 / NCTC 13040</strain>
    </source>
</reference>
<evidence type="ECO:0000256" key="5">
    <source>
        <dbReference type="SAM" id="Phobius"/>
    </source>
</evidence>
<keyword evidence="3 5" id="KW-1133">Transmembrane helix</keyword>
<dbReference type="InterPro" id="IPR007829">
    <property type="entry name" value="TM2"/>
</dbReference>
<accession>D5UQF2</accession>
<feature type="transmembrane region" description="Helical" evidence="5">
    <location>
        <begin position="114"/>
        <end position="136"/>
    </location>
</feature>
<evidence type="ECO:0000313" key="8">
    <source>
        <dbReference type="Proteomes" id="UP000001213"/>
    </source>
</evidence>